<organism evidence="4 5">
    <name type="scientific">Turnera subulata</name>
    <dbReference type="NCBI Taxonomy" id="218843"/>
    <lineage>
        <taxon>Eukaryota</taxon>
        <taxon>Viridiplantae</taxon>
        <taxon>Streptophyta</taxon>
        <taxon>Embryophyta</taxon>
        <taxon>Tracheophyta</taxon>
        <taxon>Spermatophyta</taxon>
        <taxon>Magnoliopsida</taxon>
        <taxon>eudicotyledons</taxon>
        <taxon>Gunneridae</taxon>
        <taxon>Pentapetalae</taxon>
        <taxon>rosids</taxon>
        <taxon>fabids</taxon>
        <taxon>Malpighiales</taxon>
        <taxon>Passifloraceae</taxon>
        <taxon>Turnera</taxon>
    </lineage>
</organism>
<evidence type="ECO:0000256" key="1">
    <source>
        <dbReference type="ARBA" id="ARBA00010020"/>
    </source>
</evidence>
<reference evidence="4" key="2">
    <citation type="journal article" date="2023" name="Plants (Basel)">
        <title>Annotation of the Turnera subulata (Passifloraceae) Draft Genome Reveals the S-Locus Evolved after the Divergence of Turneroideae from Passifloroideae in a Stepwise Manner.</title>
        <authorList>
            <person name="Henning P.M."/>
            <person name="Roalson E.H."/>
            <person name="Mir W."/>
            <person name="McCubbin A.G."/>
            <person name="Shore J.S."/>
        </authorList>
    </citation>
    <scope>NUCLEOTIDE SEQUENCE</scope>
    <source>
        <strain evidence="4">F60SS</strain>
    </source>
</reference>
<dbReference type="Proteomes" id="UP001141552">
    <property type="component" value="Unassembled WGS sequence"/>
</dbReference>
<evidence type="ECO:0000313" key="5">
    <source>
        <dbReference type="Proteomes" id="UP001141552"/>
    </source>
</evidence>
<keyword evidence="5" id="KW-1185">Reference proteome</keyword>
<evidence type="ECO:0008006" key="6">
    <source>
        <dbReference type="Google" id="ProtNLM"/>
    </source>
</evidence>
<evidence type="ECO:0000313" key="4">
    <source>
        <dbReference type="EMBL" id="KAJ4850469.1"/>
    </source>
</evidence>
<protein>
    <recommendedName>
        <fullName evidence="6">Protein ABIL5</fullName>
    </recommendedName>
</protein>
<dbReference type="PANTHER" id="PTHR10460">
    <property type="entry name" value="ABL INTERACTOR FAMILY MEMBER"/>
    <property type="match status" value="1"/>
</dbReference>
<dbReference type="AlphaFoldDB" id="A0A9Q0JQM1"/>
<evidence type="ECO:0000256" key="3">
    <source>
        <dbReference type="SAM" id="MobiDB-lite"/>
    </source>
</evidence>
<gene>
    <name evidence="4" type="ORF">Tsubulata_031801</name>
</gene>
<dbReference type="InterPro" id="IPR028457">
    <property type="entry name" value="ABI"/>
</dbReference>
<reference evidence="4" key="1">
    <citation type="submission" date="2022-02" db="EMBL/GenBank/DDBJ databases">
        <authorList>
            <person name="Henning P.M."/>
            <person name="McCubbin A.G."/>
            <person name="Shore J.S."/>
        </authorList>
    </citation>
    <scope>NUCLEOTIDE SEQUENCE</scope>
    <source>
        <strain evidence="4">F60SS</strain>
        <tissue evidence="4">Leaves</tissue>
    </source>
</reference>
<accession>A0A9Q0JQM1</accession>
<sequence length="257" mass="28681">MHISESSAHASPENEAKGEMHFQKSLQELRAIRSQLHYAADYCEKTFVNAKEKKILVENTKEYVTKALVAVVDHLGSVSASLNNSISKTDAFSDAELRINCLKQRLLSCEKYAHLLGLTKVRWNSTLPKLHRRYLTTVTTAGKSNGDVRCGDSNSPAFTRVIDKDELEAEGLPLFLYTCSQKWPSAKSLSSGTTEKEETNSTLALPVRDGLSTLSKGPIPTFQFQRTTSKNGRYALFKKSTYGNDILSLIRRTKRTT</sequence>
<comment type="similarity">
    <text evidence="1">Belongs to the ABI family.</text>
</comment>
<feature type="region of interest" description="Disordered" evidence="3">
    <location>
        <begin position="1"/>
        <end position="20"/>
    </location>
</feature>
<name>A0A9Q0JQM1_9ROSI</name>
<comment type="function">
    <text evidence="2">Involved in regulation of actin and microtubule organization. Part of a WAVE complex that activates the Arp2/3 complex.</text>
</comment>
<proteinExistence type="inferred from homology"/>
<evidence type="ECO:0000256" key="2">
    <source>
        <dbReference type="ARBA" id="ARBA00025223"/>
    </source>
</evidence>
<comment type="caution">
    <text evidence="4">The sequence shown here is derived from an EMBL/GenBank/DDBJ whole genome shotgun (WGS) entry which is preliminary data.</text>
</comment>
<dbReference type="EMBL" id="JAKUCV010000313">
    <property type="protein sequence ID" value="KAJ4850469.1"/>
    <property type="molecule type" value="Genomic_DNA"/>
</dbReference>
<dbReference type="Gene3D" id="6.10.140.1620">
    <property type="match status" value="1"/>
</dbReference>
<dbReference type="PANTHER" id="PTHR10460:SF11">
    <property type="entry name" value="PROTEIN ABIL5-RELATED"/>
    <property type="match status" value="1"/>
</dbReference>
<dbReference type="OrthoDB" id="2159336at2759"/>